<keyword evidence="3" id="KW-0378">Hydrolase</keyword>
<feature type="domain" description="Partial AB-hydrolase lipase" evidence="9">
    <location>
        <begin position="23"/>
        <end position="66"/>
    </location>
</feature>
<dbReference type="RefSeq" id="XP_047736853.1">
    <property type="nucleotide sequence ID" value="XM_047880897.1"/>
</dbReference>
<evidence type="ECO:0000313" key="11">
    <source>
        <dbReference type="RefSeq" id="XP_047736853.1"/>
    </source>
</evidence>
<dbReference type="AlphaFoldDB" id="A0A979FIP5"/>
<evidence type="ECO:0000256" key="3">
    <source>
        <dbReference type="ARBA" id="ARBA00022801"/>
    </source>
</evidence>
<accession>A0A979FIP5</accession>
<dbReference type="Pfam" id="PF04083">
    <property type="entry name" value="Abhydro_lipase"/>
    <property type="match status" value="1"/>
</dbReference>
<dbReference type="InterPro" id="IPR000073">
    <property type="entry name" value="AB_hydrolase_1"/>
</dbReference>
<reference evidence="11" key="1">
    <citation type="submission" date="2025-08" db="UniProtKB">
        <authorList>
            <consortium name="RefSeq"/>
        </authorList>
    </citation>
    <scope>IDENTIFICATION</scope>
    <source>
        <tissue evidence="11">Whole organism</tissue>
    </source>
</reference>
<feature type="domain" description="AB hydrolase-1" evidence="8">
    <location>
        <begin position="262"/>
        <end position="394"/>
    </location>
</feature>
<evidence type="ECO:0000256" key="2">
    <source>
        <dbReference type="ARBA" id="ARBA00022729"/>
    </source>
</evidence>
<dbReference type="Gene3D" id="3.40.50.1820">
    <property type="entry name" value="alpha/beta hydrolase"/>
    <property type="match status" value="2"/>
</dbReference>
<dbReference type="InterPro" id="IPR006693">
    <property type="entry name" value="AB_hydrolase_lipase"/>
</dbReference>
<evidence type="ECO:0000256" key="4">
    <source>
        <dbReference type="ARBA" id="ARBA00022963"/>
    </source>
</evidence>
<name>A0A979FIP5_HYAAZ</name>
<dbReference type="GeneID" id="108680502"/>
<comment type="similarity">
    <text evidence="1">Belongs to the AB hydrolase superfamily. Lipase family.</text>
</comment>
<dbReference type="FunFam" id="3.40.50.1820:FF:000057">
    <property type="entry name" value="Lipase"/>
    <property type="match status" value="1"/>
</dbReference>
<evidence type="ECO:0000256" key="7">
    <source>
        <dbReference type="SAM" id="MobiDB-lite"/>
    </source>
</evidence>
<keyword evidence="10" id="KW-1185">Reference proteome</keyword>
<evidence type="ECO:0000256" key="6">
    <source>
        <dbReference type="ARBA" id="ARBA00023180"/>
    </source>
</evidence>
<evidence type="ECO:0000259" key="8">
    <source>
        <dbReference type="Pfam" id="PF00561"/>
    </source>
</evidence>
<keyword evidence="6" id="KW-0325">Glycoprotein</keyword>
<dbReference type="KEGG" id="hazt:108680502"/>
<evidence type="ECO:0000313" key="10">
    <source>
        <dbReference type="Proteomes" id="UP000694843"/>
    </source>
</evidence>
<protein>
    <submittedName>
        <fullName evidence="11">Gastric triacylglycerol lipase</fullName>
    </submittedName>
</protein>
<keyword evidence="5" id="KW-0443">Lipid metabolism</keyword>
<evidence type="ECO:0000256" key="1">
    <source>
        <dbReference type="ARBA" id="ARBA00010701"/>
    </source>
</evidence>
<dbReference type="InterPro" id="IPR029058">
    <property type="entry name" value="AB_hydrolase_fold"/>
</dbReference>
<proteinExistence type="inferred from homology"/>
<dbReference type="GO" id="GO:0016787">
    <property type="term" value="F:hydrolase activity"/>
    <property type="evidence" value="ECO:0007669"/>
    <property type="project" value="UniProtKB-KW"/>
</dbReference>
<sequence>MDETSRSFSFTNSMNRLHSIMKIPELIKAQGYPSEIHKVVTADGYILELHRIPGPRQLDKIVLPRRKNQQNSAPFGIPTLKLFQKFLAGYGKGLRQVSSRSKRNSGTDLEKLVNSTEILVQNLESNDTEKELESWMKMMFSNSIFDFDDSVSFESDQPPRPKRDLDLNEILTPLNLFNPFRSVTNTLNPLFNKPFPSIGEPSQFHFKPPSRLVKNTEPSEPKPEPLFFKNRSSSLDFSQRRDMSVSKFFGSRDGDAGATGRPVVLLHHGWLSSSANFVLHDAHQALAYVLADAGYDVWLANWRGNSYSRGHVRLSPDHTDYWQFSLDEVIQYDIPAVFAYILEKTQQKDLYYVGHSLGCVMFWGATNLYPYLNDQVRFMVALAPAGFMDNAEGLIKKMALFMAKTWHLFEAAAVHEFLVPNTKRTTIANTLCGPQNPLMFICYAILPLYLGEVRGSHDPYYTDVFISHFPGGTSSVRILAQLGQFVGSGGMQRFDYGRAENLRRYGRPRPPHYSFKTVTVPVAVIYSVGDTVTNFKDVRRCIRELPHVVYQHQIPDVDFTHVDFFFSQHAPRLVYAPVRSLLRRFS</sequence>
<dbReference type="Proteomes" id="UP000694843">
    <property type="component" value="Unplaced"/>
</dbReference>
<keyword evidence="2" id="KW-0732">Signal</keyword>
<feature type="region of interest" description="Disordered" evidence="7">
    <location>
        <begin position="206"/>
        <end position="230"/>
    </location>
</feature>
<evidence type="ECO:0000256" key="5">
    <source>
        <dbReference type="ARBA" id="ARBA00023098"/>
    </source>
</evidence>
<dbReference type="GO" id="GO:0016042">
    <property type="term" value="P:lipid catabolic process"/>
    <property type="evidence" value="ECO:0007669"/>
    <property type="project" value="UniProtKB-KW"/>
</dbReference>
<dbReference type="PANTHER" id="PTHR11005">
    <property type="entry name" value="LYSOSOMAL ACID LIPASE-RELATED"/>
    <property type="match status" value="1"/>
</dbReference>
<gene>
    <name evidence="11" type="primary">LOC108680502</name>
</gene>
<organism evidence="10 11">
    <name type="scientific">Hyalella azteca</name>
    <name type="common">Amphipod</name>
    <dbReference type="NCBI Taxonomy" id="294128"/>
    <lineage>
        <taxon>Eukaryota</taxon>
        <taxon>Metazoa</taxon>
        <taxon>Ecdysozoa</taxon>
        <taxon>Arthropoda</taxon>
        <taxon>Crustacea</taxon>
        <taxon>Multicrustacea</taxon>
        <taxon>Malacostraca</taxon>
        <taxon>Eumalacostraca</taxon>
        <taxon>Peracarida</taxon>
        <taxon>Amphipoda</taxon>
        <taxon>Senticaudata</taxon>
        <taxon>Talitrida</taxon>
        <taxon>Talitroidea</taxon>
        <taxon>Hyalellidae</taxon>
        <taxon>Hyalella</taxon>
    </lineage>
</organism>
<dbReference type="OrthoDB" id="9974421at2759"/>
<keyword evidence="4" id="KW-0442">Lipid degradation</keyword>
<evidence type="ECO:0000259" key="9">
    <source>
        <dbReference type="Pfam" id="PF04083"/>
    </source>
</evidence>
<dbReference type="SUPFAM" id="SSF53474">
    <property type="entry name" value="alpha/beta-Hydrolases"/>
    <property type="match status" value="1"/>
</dbReference>
<dbReference type="Pfam" id="PF00561">
    <property type="entry name" value="Abhydrolase_1"/>
    <property type="match status" value="1"/>
</dbReference>